<dbReference type="Proteomes" id="UP001232148">
    <property type="component" value="Unassembled WGS sequence"/>
</dbReference>
<name>A0AAD9HTX8_9PEZI</name>
<feature type="region of interest" description="Disordered" evidence="1">
    <location>
        <begin position="66"/>
        <end position="88"/>
    </location>
</feature>
<evidence type="ECO:0000313" key="3">
    <source>
        <dbReference type="Proteomes" id="UP001232148"/>
    </source>
</evidence>
<reference evidence="2" key="1">
    <citation type="submission" date="2021-06" db="EMBL/GenBank/DDBJ databases">
        <title>Comparative genomics, transcriptomics and evolutionary studies reveal genomic signatures of adaptation to plant cell wall in hemibiotrophic fungi.</title>
        <authorList>
            <consortium name="DOE Joint Genome Institute"/>
            <person name="Baroncelli R."/>
            <person name="Diaz J.F."/>
            <person name="Benocci T."/>
            <person name="Peng M."/>
            <person name="Battaglia E."/>
            <person name="Haridas S."/>
            <person name="Andreopoulos W."/>
            <person name="Labutti K."/>
            <person name="Pangilinan J."/>
            <person name="Floch G.L."/>
            <person name="Makela M.R."/>
            <person name="Henrissat B."/>
            <person name="Grigoriev I.V."/>
            <person name="Crouch J.A."/>
            <person name="De Vries R.P."/>
            <person name="Sukno S.A."/>
            <person name="Thon M.R."/>
        </authorList>
    </citation>
    <scope>NUCLEOTIDE SEQUENCE</scope>
    <source>
        <strain evidence="2">MAFF235873</strain>
    </source>
</reference>
<sequence>MLFGAILCDADKTTAIGRRFVLGTPFTHLRSGMSRHRRLVELSVLTWPDASRSCVNRAGWENTSGASTQEKCAVPAPTPGARFPPTPSDVRRSLLQDPPRPIHQELHRRGPLLGSSNLAHPHKHITVTQYVELCQGREFKPPTDHSIFCRFHRAAVGCGEEITLFFCTRRVSLGNLQ</sequence>
<proteinExistence type="predicted"/>
<evidence type="ECO:0000313" key="2">
    <source>
        <dbReference type="EMBL" id="KAK2035221.1"/>
    </source>
</evidence>
<protein>
    <submittedName>
        <fullName evidence="2">Uncharacterized protein</fullName>
    </submittedName>
</protein>
<dbReference type="AlphaFoldDB" id="A0AAD9HTX8"/>
<evidence type="ECO:0000256" key="1">
    <source>
        <dbReference type="SAM" id="MobiDB-lite"/>
    </source>
</evidence>
<accession>A0AAD9HTX8</accession>
<feature type="compositionally biased region" description="Pro residues" evidence="1">
    <location>
        <begin position="76"/>
        <end position="87"/>
    </location>
</feature>
<gene>
    <name evidence="2" type="ORF">LX32DRAFT_255884</name>
</gene>
<dbReference type="EMBL" id="MU842810">
    <property type="protein sequence ID" value="KAK2035221.1"/>
    <property type="molecule type" value="Genomic_DNA"/>
</dbReference>
<keyword evidence="3" id="KW-1185">Reference proteome</keyword>
<comment type="caution">
    <text evidence="2">The sequence shown here is derived from an EMBL/GenBank/DDBJ whole genome shotgun (WGS) entry which is preliminary data.</text>
</comment>
<organism evidence="2 3">
    <name type="scientific">Colletotrichum zoysiae</name>
    <dbReference type="NCBI Taxonomy" id="1216348"/>
    <lineage>
        <taxon>Eukaryota</taxon>
        <taxon>Fungi</taxon>
        <taxon>Dikarya</taxon>
        <taxon>Ascomycota</taxon>
        <taxon>Pezizomycotina</taxon>
        <taxon>Sordariomycetes</taxon>
        <taxon>Hypocreomycetidae</taxon>
        <taxon>Glomerellales</taxon>
        <taxon>Glomerellaceae</taxon>
        <taxon>Colletotrichum</taxon>
        <taxon>Colletotrichum graminicola species complex</taxon>
    </lineage>
</organism>